<dbReference type="EMBL" id="JRNU01000045">
    <property type="protein sequence ID" value="KGF51191.1"/>
    <property type="molecule type" value="Genomic_DNA"/>
</dbReference>
<reference evidence="2 3" key="1">
    <citation type="submission" date="2014-07" db="EMBL/GenBank/DDBJ databases">
        <authorList>
            <person name="McCorrison J."/>
            <person name="Sanka R."/>
            <person name="Torralba M."/>
            <person name="Gillis M."/>
            <person name="Haft D.H."/>
            <person name="Methe B."/>
            <person name="Sutton G."/>
            <person name="Nelson K.E."/>
        </authorList>
    </citation>
    <scope>NUCLEOTIDE SEQUENCE [LARGE SCALE GENOMIC DNA]</scope>
    <source>
        <strain evidence="2 3">DNF00058</strain>
    </source>
</reference>
<dbReference type="AlphaFoldDB" id="A0A096AWV0"/>
<dbReference type="RefSeq" id="WP_036856465.1">
    <property type="nucleotide sequence ID" value="NZ_JRNU01000045.1"/>
</dbReference>
<evidence type="ECO:0000313" key="3">
    <source>
        <dbReference type="Proteomes" id="UP000029614"/>
    </source>
</evidence>
<dbReference type="NCBIfam" id="NF041325">
    <property type="entry name" value="Bacteroid_MobB"/>
    <property type="match status" value="1"/>
</dbReference>
<dbReference type="Pfam" id="PF03432">
    <property type="entry name" value="Relaxase"/>
    <property type="match status" value="1"/>
</dbReference>
<dbReference type="Proteomes" id="UP000029614">
    <property type="component" value="Unassembled WGS sequence"/>
</dbReference>
<evidence type="ECO:0000313" key="2">
    <source>
        <dbReference type="EMBL" id="KGF51191.1"/>
    </source>
</evidence>
<keyword evidence="3" id="KW-1185">Reference proteome</keyword>
<sequence length="426" mass="48347">MIAKISATKNLGGALGYNFKKVEKEEASILLVQGLYQNKEGTYTMAEVFADMQAVIPEKCRTKKMVFHCSLNPHPDEKLSNETLTQIAKEYMETLGYGKQPYIVFKHNDIAREHIHIVSLRVDSRGQKINDKFEKRRSKKITDALEKRFGLIPSSKVRDNVETETSKVDIDRGNIKELVTSVVRTVLKHYRFCSLGELNTILSAYNLAVEEVKTEFRRKNYDGLVYVPTDDKGNKAGTPIHASDIGRGVGYTAVQNWMQKSKQAIKPLIPAIRNKVLQAMRTSPQTEEELRQRLEEQGLRVIIRKNDNGRIYGITFIDDKEGIALNGSRLGKGYAANVFNAYLSNPTHNPFLDEALYGSPSEHLEQTSTNESLHPNTEDGDNLVDELIEDMVDGSFTPTGNDDWKEAAWQRKLRKLSKANIKRRKR</sequence>
<evidence type="ECO:0000259" key="1">
    <source>
        <dbReference type="Pfam" id="PF03432"/>
    </source>
</evidence>
<name>A0A096AWV0_9BACT</name>
<proteinExistence type="predicted"/>
<gene>
    <name evidence="2" type="ORF">HMPREF9302_08340</name>
</gene>
<comment type="caution">
    <text evidence="2">The sequence shown here is derived from an EMBL/GenBank/DDBJ whole genome shotgun (WGS) entry which is preliminary data.</text>
</comment>
<feature type="domain" description="MobA/VirD2-like nuclease" evidence="1">
    <location>
        <begin position="17"/>
        <end position="151"/>
    </location>
</feature>
<dbReference type="OrthoDB" id="915634at2"/>
<dbReference type="InterPro" id="IPR005094">
    <property type="entry name" value="Endonuclease_MobA/VirD2"/>
</dbReference>
<accession>A0A096AWV0</accession>
<protein>
    <submittedName>
        <fullName evidence="2">Relaxase</fullName>
    </submittedName>
</protein>
<organism evidence="2 3">
    <name type="scientific">Prevotella amnii DNF00058</name>
    <dbReference type="NCBI Taxonomy" id="1401066"/>
    <lineage>
        <taxon>Bacteria</taxon>
        <taxon>Pseudomonadati</taxon>
        <taxon>Bacteroidota</taxon>
        <taxon>Bacteroidia</taxon>
        <taxon>Bacteroidales</taxon>
        <taxon>Prevotellaceae</taxon>
        <taxon>Prevotella</taxon>
    </lineage>
</organism>